<dbReference type="InterPro" id="IPR003109">
    <property type="entry name" value="GoLoco_motif"/>
</dbReference>
<dbReference type="GO" id="GO:0001965">
    <property type="term" value="F:G-protein alpha-subunit binding"/>
    <property type="evidence" value="ECO:0007669"/>
    <property type="project" value="TreeGrafter"/>
</dbReference>
<dbReference type="SMART" id="SM00390">
    <property type="entry name" value="GoLoco"/>
    <property type="match status" value="3"/>
</dbReference>
<dbReference type="GO" id="GO:0000132">
    <property type="term" value="P:establishment of mitotic spindle orientation"/>
    <property type="evidence" value="ECO:0007669"/>
    <property type="project" value="TreeGrafter"/>
</dbReference>
<evidence type="ECO:0000256" key="8">
    <source>
        <dbReference type="ARBA" id="ARBA00022803"/>
    </source>
</evidence>
<evidence type="ECO:0000313" key="12">
    <source>
        <dbReference type="WBParaSite" id="ACAC_0000452301-mRNA-1"/>
    </source>
</evidence>
<keyword evidence="9" id="KW-0472">Membrane</keyword>
<proteinExistence type="inferred from homology"/>
<keyword evidence="10" id="KW-0732">Signal</keyword>
<comment type="similarity">
    <text evidence="3">Belongs to the GPSM family.</text>
</comment>
<evidence type="ECO:0000256" key="9">
    <source>
        <dbReference type="ARBA" id="ARBA00023136"/>
    </source>
</evidence>
<dbReference type="Gene3D" id="1.25.40.10">
    <property type="entry name" value="Tetratricopeptide repeat domain"/>
    <property type="match status" value="3"/>
</dbReference>
<dbReference type="Proteomes" id="UP000035642">
    <property type="component" value="Unassembled WGS sequence"/>
</dbReference>
<sequence length="442" mass="49916">MGRQVVHHFRSVLLIRLSIASEFDDKESQYIAYINIGNACVQLCNSNEAMRYYKAALELAVEISSRSKKSKCYFCLTKAAYNIQDYHRAEMCCLNYLALARELNDFTSISRAYHWLARVYSKLGDYPKAAYFLACFRALAVEIRDENLATVAVESLKQLVMQHGCFVVSEDGSIKFDSSRDPEPQSHVCLVRTVSGSRILTFTNEPISELVCSNGTAQEERHDLESASAAPRNSEDAFLDLVSRVQSSRLDEQRCDISIMSSRTVAGRRKTDGKMVTPKDCENNANIEEVFTIGEALDSNVEQSLEREKCHCAKKNMHDPESRRFLVDPVLGAQATKMNEQPAMLLPGLKIEKENLDIINKLRRTSEEGVDSKVDEALIDLLMNAQEQRMNDQRSDPVTVINSNYVDCGSLDEFSAEEELSVTVMRMQAGRLEDQRVRLKTP</sequence>
<keyword evidence="4" id="KW-1003">Cell membrane</keyword>
<name>A0A0K0D378_ANGCA</name>
<feature type="chain" id="PRO_5005326391" evidence="10">
    <location>
        <begin position="21"/>
        <end position="442"/>
    </location>
</feature>
<keyword evidence="7" id="KW-0677">Repeat</keyword>
<dbReference type="SMART" id="SM00028">
    <property type="entry name" value="TPR"/>
    <property type="match status" value="3"/>
</dbReference>
<protein>
    <submittedName>
        <fullName evidence="12">TPR_REGION domain-containing protein</fullName>
    </submittedName>
</protein>
<reference evidence="12" key="2">
    <citation type="submission" date="2017-02" db="UniProtKB">
        <authorList>
            <consortium name="WormBaseParasite"/>
        </authorList>
    </citation>
    <scope>IDENTIFICATION</scope>
</reference>
<dbReference type="InterPro" id="IPR019734">
    <property type="entry name" value="TPR_rpt"/>
</dbReference>
<feature type="signal peptide" evidence="10">
    <location>
        <begin position="1"/>
        <end position="20"/>
    </location>
</feature>
<reference evidence="11" key="1">
    <citation type="submission" date="2012-09" db="EMBL/GenBank/DDBJ databases">
        <authorList>
            <person name="Martin A.A."/>
        </authorList>
    </citation>
    <scope>NUCLEOTIDE SEQUENCE</scope>
</reference>
<evidence type="ECO:0000256" key="2">
    <source>
        <dbReference type="ARBA" id="ARBA00004496"/>
    </source>
</evidence>
<dbReference type="PROSITE" id="PS50877">
    <property type="entry name" value="GOLOCO"/>
    <property type="match status" value="3"/>
</dbReference>
<dbReference type="PANTHER" id="PTHR45954:SF1">
    <property type="entry name" value="LD33695P"/>
    <property type="match status" value="1"/>
</dbReference>
<dbReference type="WBParaSite" id="ACAC_0000452301-mRNA-1">
    <property type="protein sequence ID" value="ACAC_0000452301-mRNA-1"/>
    <property type="gene ID" value="ACAC_0000452301"/>
</dbReference>
<dbReference type="InterPro" id="IPR011990">
    <property type="entry name" value="TPR-like_helical_dom_sf"/>
</dbReference>
<evidence type="ECO:0000256" key="7">
    <source>
        <dbReference type="ARBA" id="ARBA00022737"/>
    </source>
</evidence>
<keyword evidence="11" id="KW-1185">Reference proteome</keyword>
<keyword evidence="6" id="KW-0597">Phosphoprotein</keyword>
<dbReference type="STRING" id="6313.A0A0K0D378"/>
<evidence type="ECO:0000256" key="6">
    <source>
        <dbReference type="ARBA" id="ARBA00022553"/>
    </source>
</evidence>
<dbReference type="InterPro" id="IPR052386">
    <property type="entry name" value="GPSM"/>
</dbReference>
<dbReference type="GO" id="GO:0005092">
    <property type="term" value="F:GDP-dissociation inhibitor activity"/>
    <property type="evidence" value="ECO:0007669"/>
    <property type="project" value="TreeGrafter"/>
</dbReference>
<keyword evidence="8" id="KW-0802">TPR repeat</keyword>
<evidence type="ECO:0000256" key="10">
    <source>
        <dbReference type="SAM" id="SignalP"/>
    </source>
</evidence>
<evidence type="ECO:0000256" key="3">
    <source>
        <dbReference type="ARBA" id="ARBA00006600"/>
    </source>
</evidence>
<dbReference type="AlphaFoldDB" id="A0A0K0D378"/>
<accession>A0A0K0D378</accession>
<dbReference type="Pfam" id="PF02188">
    <property type="entry name" value="GoLoco"/>
    <property type="match status" value="2"/>
</dbReference>
<organism evidence="11 12">
    <name type="scientific">Angiostrongylus cantonensis</name>
    <name type="common">Rat lungworm</name>
    <dbReference type="NCBI Taxonomy" id="6313"/>
    <lineage>
        <taxon>Eukaryota</taxon>
        <taxon>Metazoa</taxon>
        <taxon>Ecdysozoa</taxon>
        <taxon>Nematoda</taxon>
        <taxon>Chromadorea</taxon>
        <taxon>Rhabditida</taxon>
        <taxon>Rhabditina</taxon>
        <taxon>Rhabditomorpha</taxon>
        <taxon>Strongyloidea</taxon>
        <taxon>Metastrongylidae</taxon>
        <taxon>Angiostrongylus</taxon>
    </lineage>
</organism>
<dbReference type="SUPFAM" id="SSF48452">
    <property type="entry name" value="TPR-like"/>
    <property type="match status" value="1"/>
</dbReference>
<dbReference type="GO" id="GO:0005886">
    <property type="term" value="C:plasma membrane"/>
    <property type="evidence" value="ECO:0007669"/>
    <property type="project" value="UniProtKB-SubCell"/>
</dbReference>
<dbReference type="PANTHER" id="PTHR45954">
    <property type="entry name" value="LD33695P"/>
    <property type="match status" value="1"/>
</dbReference>
<evidence type="ECO:0000256" key="5">
    <source>
        <dbReference type="ARBA" id="ARBA00022490"/>
    </source>
</evidence>
<evidence type="ECO:0000256" key="1">
    <source>
        <dbReference type="ARBA" id="ARBA00004236"/>
    </source>
</evidence>
<comment type="subcellular location">
    <subcellularLocation>
        <location evidence="1">Cell membrane</location>
    </subcellularLocation>
    <subcellularLocation>
        <location evidence="2">Cytoplasm</location>
    </subcellularLocation>
</comment>
<keyword evidence="5" id="KW-0963">Cytoplasm</keyword>
<dbReference type="GO" id="GO:0005938">
    <property type="term" value="C:cell cortex"/>
    <property type="evidence" value="ECO:0007669"/>
    <property type="project" value="TreeGrafter"/>
</dbReference>
<evidence type="ECO:0000256" key="4">
    <source>
        <dbReference type="ARBA" id="ARBA00022475"/>
    </source>
</evidence>
<evidence type="ECO:0000313" key="11">
    <source>
        <dbReference type="Proteomes" id="UP000035642"/>
    </source>
</evidence>